<dbReference type="SUPFAM" id="SSF54975">
    <property type="entry name" value="Acylphosphatase/BLUF domain-like"/>
    <property type="match status" value="1"/>
</dbReference>
<dbReference type="AlphaFoldDB" id="A0A4R6LDQ3"/>
<sequence>MAAEKIQKHIYISGRVQGVGFRAFIREQAAVLDIKGWAKNLADGRVEVVIQGQKNNIKQMISKLKEGPSFARVDDFEINDEQVDDYNDFEIRF</sequence>
<dbReference type="OrthoDB" id="9808093at2"/>
<dbReference type="InterPro" id="IPR020456">
    <property type="entry name" value="Acylphosphatase"/>
</dbReference>
<keyword evidence="5 6" id="KW-0378">Hydrolase</keyword>
<evidence type="ECO:0000256" key="2">
    <source>
        <dbReference type="ARBA" id="ARBA00012150"/>
    </source>
</evidence>
<dbReference type="PANTHER" id="PTHR47268">
    <property type="entry name" value="ACYLPHOSPHATASE"/>
    <property type="match status" value="1"/>
</dbReference>
<accession>A0A4R6LDQ3</accession>
<dbReference type="InterPro" id="IPR001792">
    <property type="entry name" value="Acylphosphatase-like_dom"/>
</dbReference>
<feature type="active site" evidence="5">
    <location>
        <position position="40"/>
    </location>
</feature>
<feature type="active site" evidence="5">
    <location>
        <position position="22"/>
    </location>
</feature>
<dbReference type="Pfam" id="PF00708">
    <property type="entry name" value="Acylphosphatase"/>
    <property type="match status" value="1"/>
</dbReference>
<evidence type="ECO:0000313" key="9">
    <source>
        <dbReference type="EMBL" id="TDO73020.1"/>
    </source>
</evidence>
<gene>
    <name evidence="9" type="ORF">DFR79_1412</name>
</gene>
<evidence type="ECO:0000256" key="7">
    <source>
        <dbReference type="RuleBase" id="RU004168"/>
    </source>
</evidence>
<evidence type="ECO:0000256" key="5">
    <source>
        <dbReference type="PROSITE-ProRule" id="PRU00520"/>
    </source>
</evidence>
<dbReference type="GO" id="GO:0003998">
    <property type="term" value="F:acylphosphatase activity"/>
    <property type="evidence" value="ECO:0007669"/>
    <property type="project" value="UniProtKB-EC"/>
</dbReference>
<dbReference type="InterPro" id="IPR017968">
    <property type="entry name" value="Acylphosphatase_CS"/>
</dbReference>
<reference evidence="9 10" key="1">
    <citation type="submission" date="2019-03" db="EMBL/GenBank/DDBJ databases">
        <title>Subsurface microbial communities from deep shales in Ohio and West Virginia, USA.</title>
        <authorList>
            <person name="Wrighton K."/>
        </authorList>
    </citation>
    <scope>NUCLEOTIDE SEQUENCE [LARGE SCALE GENOMIC DNA]</scope>
    <source>
        <strain evidence="9 10">MA284_T2</strain>
    </source>
</reference>
<dbReference type="EMBL" id="SNWX01000041">
    <property type="protein sequence ID" value="TDO73020.1"/>
    <property type="molecule type" value="Genomic_DNA"/>
</dbReference>
<dbReference type="InterPro" id="IPR036046">
    <property type="entry name" value="Acylphosphatase-like_dom_sf"/>
</dbReference>
<comment type="caution">
    <text evidence="9">The sequence shown here is derived from an EMBL/GenBank/DDBJ whole genome shotgun (WGS) entry which is preliminary data.</text>
</comment>
<dbReference type="PANTHER" id="PTHR47268:SF4">
    <property type="entry name" value="ACYLPHOSPHATASE"/>
    <property type="match status" value="1"/>
</dbReference>
<protein>
    <recommendedName>
        <fullName evidence="3 5">Acylphosphatase</fullName>
        <ecNumber evidence="2 5">3.6.1.7</ecNumber>
    </recommendedName>
</protein>
<organism evidence="9 10">
    <name type="scientific">Halanaerobium saccharolyticum</name>
    <dbReference type="NCBI Taxonomy" id="43595"/>
    <lineage>
        <taxon>Bacteria</taxon>
        <taxon>Bacillati</taxon>
        <taxon>Bacillota</taxon>
        <taxon>Clostridia</taxon>
        <taxon>Halanaerobiales</taxon>
        <taxon>Halanaerobiaceae</taxon>
        <taxon>Halanaerobium</taxon>
    </lineage>
</organism>
<evidence type="ECO:0000259" key="8">
    <source>
        <dbReference type="PROSITE" id="PS51160"/>
    </source>
</evidence>
<comment type="catalytic activity">
    <reaction evidence="4 5 6">
        <text>an acyl phosphate + H2O = a carboxylate + phosphate + H(+)</text>
        <dbReference type="Rhea" id="RHEA:14965"/>
        <dbReference type="ChEBI" id="CHEBI:15377"/>
        <dbReference type="ChEBI" id="CHEBI:15378"/>
        <dbReference type="ChEBI" id="CHEBI:29067"/>
        <dbReference type="ChEBI" id="CHEBI:43474"/>
        <dbReference type="ChEBI" id="CHEBI:59918"/>
        <dbReference type="EC" id="3.6.1.7"/>
    </reaction>
</comment>
<evidence type="ECO:0000256" key="4">
    <source>
        <dbReference type="ARBA" id="ARBA00047645"/>
    </source>
</evidence>
<evidence type="ECO:0000256" key="3">
    <source>
        <dbReference type="ARBA" id="ARBA00015991"/>
    </source>
</evidence>
<dbReference type="PROSITE" id="PS00151">
    <property type="entry name" value="ACYLPHOSPHATASE_2"/>
    <property type="match status" value="1"/>
</dbReference>
<evidence type="ECO:0000256" key="6">
    <source>
        <dbReference type="RuleBase" id="RU000553"/>
    </source>
</evidence>
<evidence type="ECO:0000256" key="1">
    <source>
        <dbReference type="ARBA" id="ARBA00005614"/>
    </source>
</evidence>
<dbReference type="RefSeq" id="WP_133516304.1">
    <property type="nucleotide sequence ID" value="NZ_SNWX01000041.1"/>
</dbReference>
<dbReference type="PROSITE" id="PS51160">
    <property type="entry name" value="ACYLPHOSPHATASE_3"/>
    <property type="match status" value="1"/>
</dbReference>
<proteinExistence type="inferred from homology"/>
<dbReference type="Gene3D" id="3.30.70.100">
    <property type="match status" value="1"/>
</dbReference>
<dbReference type="EC" id="3.6.1.7" evidence="2 5"/>
<evidence type="ECO:0000313" key="10">
    <source>
        <dbReference type="Proteomes" id="UP000295064"/>
    </source>
</evidence>
<dbReference type="PROSITE" id="PS00150">
    <property type="entry name" value="ACYLPHOSPHATASE_1"/>
    <property type="match status" value="1"/>
</dbReference>
<dbReference type="Proteomes" id="UP000295064">
    <property type="component" value="Unassembled WGS sequence"/>
</dbReference>
<feature type="domain" description="Acylphosphatase-like" evidence="8">
    <location>
        <begin position="7"/>
        <end position="93"/>
    </location>
</feature>
<name>A0A4R6LDQ3_9FIRM</name>
<comment type="similarity">
    <text evidence="1 7">Belongs to the acylphosphatase family.</text>
</comment>